<keyword evidence="1" id="KW-0863">Zinc-finger</keyword>
<dbReference type="PANTHER" id="PTHR21319">
    <property type="entry name" value="RING FINGER AND CHY ZINC FINGER DOMAIN-CONTAINING PROTEIN 1"/>
    <property type="match status" value="1"/>
</dbReference>
<name>G0RZC5_CHATD</name>
<dbReference type="STRING" id="759272.G0RZC5"/>
<dbReference type="SUPFAM" id="SSF56219">
    <property type="entry name" value="DNase I-like"/>
    <property type="match status" value="1"/>
</dbReference>
<dbReference type="RefSeq" id="XP_006690795.1">
    <property type="nucleotide sequence ID" value="XM_006690732.1"/>
</dbReference>
<evidence type="ECO:0000313" key="7">
    <source>
        <dbReference type="Proteomes" id="UP000008066"/>
    </source>
</evidence>
<feature type="compositionally biased region" description="Low complexity" evidence="2">
    <location>
        <begin position="820"/>
        <end position="859"/>
    </location>
</feature>
<feature type="compositionally biased region" description="Basic and acidic residues" evidence="2">
    <location>
        <begin position="767"/>
        <end position="786"/>
    </location>
</feature>
<feature type="compositionally biased region" description="Low complexity" evidence="2">
    <location>
        <begin position="302"/>
        <end position="333"/>
    </location>
</feature>
<evidence type="ECO:0000259" key="3">
    <source>
        <dbReference type="PROSITE" id="PS50089"/>
    </source>
</evidence>
<dbReference type="Proteomes" id="UP000008066">
    <property type="component" value="Unassembled WGS sequence"/>
</dbReference>
<keyword evidence="1" id="KW-0862">Zinc</keyword>
<evidence type="ECO:0000256" key="2">
    <source>
        <dbReference type="SAM" id="MobiDB-lite"/>
    </source>
</evidence>
<keyword evidence="7" id="KW-1185">Reference proteome</keyword>
<dbReference type="PANTHER" id="PTHR21319:SF0">
    <property type="entry name" value="AND RING FINGER DOMAIN PROTEIN, PUTATIVE (AFU_ORTHOLOGUE AFUA_1G08900)-RELATED"/>
    <property type="match status" value="1"/>
</dbReference>
<feature type="region of interest" description="Disordered" evidence="2">
    <location>
        <begin position="302"/>
        <end position="364"/>
    </location>
</feature>
<dbReference type="eggNOG" id="KOG1940">
    <property type="taxonomic scope" value="Eukaryota"/>
</dbReference>
<dbReference type="PROSITE" id="PS51270">
    <property type="entry name" value="ZF_CTCHY"/>
    <property type="match status" value="1"/>
</dbReference>
<feature type="region of interest" description="Disordered" evidence="2">
    <location>
        <begin position="740"/>
        <end position="803"/>
    </location>
</feature>
<dbReference type="PROSITE" id="PS51266">
    <property type="entry name" value="ZF_CHY"/>
    <property type="match status" value="1"/>
</dbReference>
<dbReference type="AlphaFoldDB" id="G0RZC5"/>
<protein>
    <submittedName>
        <fullName evidence="6">Uncharacterized protein</fullName>
    </submittedName>
</protein>
<dbReference type="SUPFAM" id="SSF57850">
    <property type="entry name" value="RING/U-box"/>
    <property type="match status" value="1"/>
</dbReference>
<dbReference type="InterPro" id="IPR008913">
    <property type="entry name" value="Znf_CHY"/>
</dbReference>
<dbReference type="OrthoDB" id="411372at2759"/>
<feature type="compositionally biased region" description="Low complexity" evidence="2">
    <location>
        <begin position="215"/>
        <end position="225"/>
    </location>
</feature>
<feature type="domain" description="CTCHY-type" evidence="5">
    <location>
        <begin position="561"/>
        <end position="626"/>
    </location>
</feature>
<dbReference type="Gene3D" id="2.20.28.10">
    <property type="match status" value="1"/>
</dbReference>
<keyword evidence="1" id="KW-0479">Metal-binding</keyword>
<dbReference type="SUPFAM" id="SSF161245">
    <property type="entry name" value="Zinc hairpin stack"/>
    <property type="match status" value="1"/>
</dbReference>
<reference evidence="6 7" key="1">
    <citation type="journal article" date="2011" name="Cell">
        <title>Insight into structure and assembly of the nuclear pore complex by utilizing the genome of a eukaryotic thermophile.</title>
        <authorList>
            <person name="Amlacher S."/>
            <person name="Sarges P."/>
            <person name="Flemming D."/>
            <person name="van Noort V."/>
            <person name="Kunze R."/>
            <person name="Devos D.P."/>
            <person name="Arumugam M."/>
            <person name="Bork P."/>
            <person name="Hurt E."/>
        </authorList>
    </citation>
    <scope>NUCLEOTIDE SEQUENCE [LARGE SCALE GENOMIC DNA]</scope>
    <source>
        <strain evidence="7">DSM 1495 / CBS 144.50 / IMI 039719</strain>
    </source>
</reference>
<dbReference type="InterPro" id="IPR039512">
    <property type="entry name" value="RCHY1_zinc-ribbon"/>
</dbReference>
<dbReference type="InterPro" id="IPR037275">
    <property type="entry name" value="Znf_CTCHY_sf"/>
</dbReference>
<feature type="compositionally biased region" description="Acidic residues" evidence="2">
    <location>
        <begin position="868"/>
        <end position="885"/>
    </location>
</feature>
<dbReference type="Pfam" id="PF05495">
    <property type="entry name" value="zf-CHY"/>
    <property type="match status" value="1"/>
</dbReference>
<evidence type="ECO:0000259" key="5">
    <source>
        <dbReference type="PROSITE" id="PS51270"/>
    </source>
</evidence>
<feature type="compositionally biased region" description="Polar residues" evidence="2">
    <location>
        <begin position="230"/>
        <end position="248"/>
    </location>
</feature>
<feature type="domain" description="RING-type" evidence="3">
    <location>
        <begin position="627"/>
        <end position="669"/>
    </location>
</feature>
<dbReference type="GO" id="GO:0016567">
    <property type="term" value="P:protein ubiquitination"/>
    <property type="evidence" value="ECO:0007669"/>
    <property type="project" value="TreeGrafter"/>
</dbReference>
<dbReference type="PROSITE" id="PS50089">
    <property type="entry name" value="ZF_RING_2"/>
    <property type="match status" value="1"/>
</dbReference>
<dbReference type="GO" id="GO:0008270">
    <property type="term" value="F:zinc ion binding"/>
    <property type="evidence" value="ECO:0007669"/>
    <property type="project" value="UniProtKB-KW"/>
</dbReference>
<dbReference type="CDD" id="cd16464">
    <property type="entry name" value="RING-H2_Pirh2-like"/>
    <property type="match status" value="1"/>
</dbReference>
<proteinExistence type="predicted"/>
<sequence length="943" mass="104326">MKPAGREPAKEFEFSVYSWDIDFEIPATGTNAGSAEHLGTLVSEQQVQNMPNTIMLNEMIASDLELIKDTDWTQMGRNVFFADISLPYGRTLCLGTTHLESLQTNPPHRPAQLALAARYLRDEDVDVGVQTGDMNAIQDFDRTLPAENGLNNAHLVTGEVEGAVEGMMWRQMAKSPQREEFWLSRMVSEFIISPVLRQARRFSSGFGSDDTRTRQQGQDSQEQQQCPRPVSSSSNRGSAVAGNPSTNVILEDSEDGGCSDVTGAPVNAGAHASSRDPPPTRVASVTAWSDSARLTQDDITAAASDTDTTSPDSVQQPSTSSAPPTSSSALPQSETTPASQVARESWTLSETARRDPLPEDDGMGDLRRRIHAIQATDAPQEVKARMLHELLMEKYNKSQKKLSGASLATMRPESPLSPGKSILGTSPAPSEQKSAGPLQQALRFLNSFAEPAELNVPLTDDDLRPTYAPTPPPDSAEWDLDILHGGDDLDTEPLRYLGCKHYRRNVKMQCATCERWYTCRFCHDEAEDHVLPRHQTKHMLCMFCGCAQKVSDSCVRCGRSAAQYYCGICKLWNNDPNKPIYHCSDCGICRVGRGLGKDFFHCKRCMACISMSATNHKCIERSKDCDCPICGEYLFNSPKPVVCMECGHSIHRHCLEEHKKTSYKCPLCNKTCVNMETKFRNFDLAILTQPMPPEYRDARAVISCNDCSAKSQTPYHWLGLKCAVCNSYNTTQLQLLNMPGSWSEHDRQRQQETSSSHQQPVALDPEVILRELRRQQRAAAREREQRQSQQSEATPLSTSPSSSYSPAFLLRLLQSMQPFSSSSSNAAADPPSPPASTTEASSAALPASTTAKAVSASSPTPLPTNDPPENEDEEEEEEEEEDEDPLTLFGVFDHHDRSRDWSSPLASGGEEADEEEEEEESEEEEEEEEGEDEEDEILLVGHR</sequence>
<feature type="domain" description="CHY-type" evidence="4">
    <location>
        <begin position="492"/>
        <end position="559"/>
    </location>
</feature>
<dbReference type="HOGENOM" id="CLU_013368_4_2_1"/>
<dbReference type="Pfam" id="PF13639">
    <property type="entry name" value="zf-RING_2"/>
    <property type="match status" value="1"/>
</dbReference>
<dbReference type="SMART" id="SM00184">
    <property type="entry name" value="RING"/>
    <property type="match status" value="1"/>
</dbReference>
<dbReference type="GeneID" id="18254286"/>
<feature type="region of interest" description="Disordered" evidence="2">
    <location>
        <begin position="402"/>
        <end position="437"/>
    </location>
</feature>
<evidence type="ECO:0000313" key="6">
    <source>
        <dbReference type="EMBL" id="EGS23553.1"/>
    </source>
</evidence>
<dbReference type="InterPro" id="IPR013083">
    <property type="entry name" value="Znf_RING/FYVE/PHD"/>
</dbReference>
<feature type="compositionally biased region" description="Acidic residues" evidence="2">
    <location>
        <begin position="910"/>
        <end position="937"/>
    </location>
</feature>
<dbReference type="EMBL" id="GL988032">
    <property type="protein sequence ID" value="EGS23553.1"/>
    <property type="molecule type" value="Genomic_DNA"/>
</dbReference>
<dbReference type="Pfam" id="PF14599">
    <property type="entry name" value="zinc_ribbon_6"/>
    <property type="match status" value="1"/>
</dbReference>
<evidence type="ECO:0000256" key="1">
    <source>
        <dbReference type="PROSITE-ProRule" id="PRU00601"/>
    </source>
</evidence>
<dbReference type="KEGG" id="cthr:CTHT_0002480"/>
<dbReference type="GO" id="GO:0005634">
    <property type="term" value="C:nucleus"/>
    <property type="evidence" value="ECO:0007669"/>
    <property type="project" value="TreeGrafter"/>
</dbReference>
<feature type="compositionally biased region" description="Polar residues" evidence="2">
    <location>
        <begin position="423"/>
        <end position="433"/>
    </location>
</feature>
<dbReference type="Gene3D" id="3.60.10.10">
    <property type="entry name" value="Endonuclease/exonuclease/phosphatase"/>
    <property type="match status" value="1"/>
</dbReference>
<accession>G0RZC5</accession>
<dbReference type="InterPro" id="IPR036691">
    <property type="entry name" value="Endo/exonu/phosph_ase_sf"/>
</dbReference>
<dbReference type="GO" id="GO:0006511">
    <property type="term" value="P:ubiquitin-dependent protein catabolic process"/>
    <property type="evidence" value="ECO:0007669"/>
    <property type="project" value="TreeGrafter"/>
</dbReference>
<evidence type="ECO:0000259" key="4">
    <source>
        <dbReference type="PROSITE" id="PS51266"/>
    </source>
</evidence>
<feature type="region of interest" description="Disordered" evidence="2">
    <location>
        <begin position="203"/>
        <end position="289"/>
    </location>
</feature>
<feature type="compositionally biased region" description="Low complexity" evidence="2">
    <location>
        <begin position="787"/>
        <end position="803"/>
    </location>
</feature>
<dbReference type="Gene3D" id="3.30.40.10">
    <property type="entry name" value="Zinc/RING finger domain, C3HC4 (zinc finger)"/>
    <property type="match status" value="1"/>
</dbReference>
<dbReference type="InterPro" id="IPR017921">
    <property type="entry name" value="Znf_CTCHY"/>
</dbReference>
<dbReference type="InterPro" id="IPR001841">
    <property type="entry name" value="Znf_RING"/>
</dbReference>
<organism evidence="7">
    <name type="scientific">Chaetomium thermophilum (strain DSM 1495 / CBS 144.50 / IMI 039719)</name>
    <name type="common">Thermochaetoides thermophila</name>
    <dbReference type="NCBI Taxonomy" id="759272"/>
    <lineage>
        <taxon>Eukaryota</taxon>
        <taxon>Fungi</taxon>
        <taxon>Dikarya</taxon>
        <taxon>Ascomycota</taxon>
        <taxon>Pezizomycotina</taxon>
        <taxon>Sordariomycetes</taxon>
        <taxon>Sordariomycetidae</taxon>
        <taxon>Sordariales</taxon>
        <taxon>Chaetomiaceae</taxon>
        <taxon>Thermochaetoides</taxon>
    </lineage>
</organism>
<feature type="region of interest" description="Disordered" evidence="2">
    <location>
        <begin position="820"/>
        <end position="943"/>
    </location>
</feature>
<gene>
    <name evidence="6" type="ORF">CTHT_0002480</name>
</gene>
<dbReference type="GO" id="GO:0061630">
    <property type="term" value="F:ubiquitin protein ligase activity"/>
    <property type="evidence" value="ECO:0007669"/>
    <property type="project" value="TreeGrafter"/>
</dbReference>